<feature type="transmembrane region" description="Helical" evidence="1">
    <location>
        <begin position="215"/>
        <end position="234"/>
    </location>
</feature>
<evidence type="ECO:0000313" key="2">
    <source>
        <dbReference type="EMBL" id="AFA49813.1"/>
    </source>
</evidence>
<name>H6LIS4_ACEWD</name>
<dbReference type="Proteomes" id="UP000007177">
    <property type="component" value="Chromosome"/>
</dbReference>
<dbReference type="HOGENOM" id="CLU_1010561_0_0_9"/>
<feature type="transmembrane region" description="Helical" evidence="1">
    <location>
        <begin position="246"/>
        <end position="269"/>
    </location>
</feature>
<evidence type="ECO:0000313" key="3">
    <source>
        <dbReference type="Proteomes" id="UP000007177"/>
    </source>
</evidence>
<feature type="transmembrane region" description="Helical" evidence="1">
    <location>
        <begin position="20"/>
        <end position="41"/>
    </location>
</feature>
<keyword evidence="1" id="KW-0812">Transmembrane</keyword>
<reference evidence="2 3" key="2">
    <citation type="journal article" date="2012" name="PLoS ONE">
        <title>An ancient pathway combining carbon dioxide fixation with the generation and utilization of a sodium ion gradient for ATP synthesis.</title>
        <authorList>
            <person name="Poehlein A."/>
            <person name="Schmidt S."/>
            <person name="Kaster A.K."/>
            <person name="Goenrich M."/>
            <person name="Vollmers J."/>
            <person name="Thurmer A."/>
            <person name="Bertsch J."/>
            <person name="Schuchmann K."/>
            <person name="Voigt B."/>
            <person name="Hecker M."/>
            <person name="Daniel R."/>
            <person name="Thauer R.K."/>
            <person name="Gottschalk G."/>
            <person name="Muller V."/>
        </authorList>
    </citation>
    <scope>NUCLEOTIDE SEQUENCE [LARGE SCALE GENOMIC DNA]</scope>
    <source>
        <strain evidence="3">ATCC 29683 / DSM 1030 / JCM 2381 / KCTC 1655 / WB1</strain>
    </source>
</reference>
<dbReference type="EMBL" id="CP002987">
    <property type="protein sequence ID" value="AFA49813.1"/>
    <property type="molecule type" value="Genomic_DNA"/>
</dbReference>
<keyword evidence="3" id="KW-1185">Reference proteome</keyword>
<dbReference type="KEGG" id="awo:Awo_c30850"/>
<keyword evidence="1" id="KW-0472">Membrane</keyword>
<protein>
    <submittedName>
        <fullName evidence="2">Putative membrane protein</fullName>
    </submittedName>
</protein>
<sequence>MWAFKYGDNVGDSFGSVFLLFEVSFFYAKIFICFSGGLLMGIFNNDWFIGICTGLITMLVGWGISRIIAFFTKKASERKVDNEYREKVKYANDYILRLFAEELSYCNKDEDINKGLNKKLIQTIINSVALKQNVLLKDIYNVNEFCQLILLKVMETTFISHDRKVLYYDLIFTISEETTSESEVPELDHIQELIQKRISENVARIEEKNKTINEFMAMIAAVIATFSTVFSILYSQDVIVNSILNVPFIFILAASVLIIASVMTLIQLINIIKNK</sequence>
<organism evidence="2 3">
    <name type="scientific">Acetobacterium woodii (strain ATCC 29683 / DSM 1030 / JCM 2381 / KCTC 1655 / WB1)</name>
    <dbReference type="NCBI Taxonomy" id="931626"/>
    <lineage>
        <taxon>Bacteria</taxon>
        <taxon>Bacillati</taxon>
        <taxon>Bacillota</taxon>
        <taxon>Clostridia</taxon>
        <taxon>Eubacteriales</taxon>
        <taxon>Eubacteriaceae</taxon>
        <taxon>Acetobacterium</taxon>
    </lineage>
</organism>
<gene>
    <name evidence="2" type="ordered locus">Awo_c30850</name>
</gene>
<proteinExistence type="predicted"/>
<keyword evidence="1" id="KW-1133">Transmembrane helix</keyword>
<dbReference type="STRING" id="931626.Awo_c30850"/>
<reference evidence="3" key="1">
    <citation type="submission" date="2011-07" db="EMBL/GenBank/DDBJ databases">
        <title>Complete genome sequence of Acetobacterium woodii.</title>
        <authorList>
            <person name="Poehlein A."/>
            <person name="Schmidt S."/>
            <person name="Kaster A.-K."/>
            <person name="Goenrich M."/>
            <person name="Vollmers J."/>
            <person name="Thuermer A."/>
            <person name="Gottschalk G."/>
            <person name="Thauer R.K."/>
            <person name="Daniel R."/>
            <person name="Mueller V."/>
        </authorList>
    </citation>
    <scope>NUCLEOTIDE SEQUENCE [LARGE SCALE GENOMIC DNA]</scope>
    <source>
        <strain evidence="3">ATCC 29683 / DSM 1030 / JCM 2381 / KCTC 1655 / WB1</strain>
    </source>
</reference>
<accession>H6LIS4</accession>
<evidence type="ECO:0000256" key="1">
    <source>
        <dbReference type="SAM" id="Phobius"/>
    </source>
</evidence>
<dbReference type="AlphaFoldDB" id="H6LIS4"/>
<feature type="transmembrane region" description="Helical" evidence="1">
    <location>
        <begin position="47"/>
        <end position="69"/>
    </location>
</feature>